<reference evidence="2" key="3">
    <citation type="submission" date="2022-06" db="UniProtKB">
        <authorList>
            <consortium name="EnsemblPlants"/>
        </authorList>
    </citation>
    <scope>IDENTIFICATION</scope>
</reference>
<dbReference type="Proteomes" id="UP000015106">
    <property type="component" value="Chromosome 2"/>
</dbReference>
<evidence type="ECO:0000256" key="1">
    <source>
        <dbReference type="SAM" id="MobiDB-lite"/>
    </source>
</evidence>
<keyword evidence="3" id="KW-1185">Reference proteome</keyword>
<feature type="compositionally biased region" description="Polar residues" evidence="1">
    <location>
        <begin position="98"/>
        <end position="117"/>
    </location>
</feature>
<proteinExistence type="predicted"/>
<evidence type="ECO:0000313" key="3">
    <source>
        <dbReference type="Proteomes" id="UP000015106"/>
    </source>
</evidence>
<sequence length="158" mass="17553">KRRQKLCLISLIKQKRVARLIKGKLGENRHKPLSGTNIIPHTPHIKGLINITHRCHRHHFSPTGVIALPNLRASDSDFSEDKSRPSPHRRGCVKHKNPQPNSATRAKDSTTPTLNDSSKGELCNVGIAEDHRTDHLLPVIVATGAPPPQLRLHCNKTT</sequence>
<reference evidence="2" key="2">
    <citation type="submission" date="2018-03" db="EMBL/GenBank/DDBJ databases">
        <title>The Triticum urartu genome reveals the dynamic nature of wheat genome evolution.</title>
        <authorList>
            <person name="Ling H."/>
            <person name="Ma B."/>
            <person name="Shi X."/>
            <person name="Liu H."/>
            <person name="Dong L."/>
            <person name="Sun H."/>
            <person name="Cao Y."/>
            <person name="Gao Q."/>
            <person name="Zheng S."/>
            <person name="Li Y."/>
            <person name="Yu Y."/>
            <person name="Du H."/>
            <person name="Qi M."/>
            <person name="Li Y."/>
            <person name="Yu H."/>
            <person name="Cui Y."/>
            <person name="Wang N."/>
            <person name="Chen C."/>
            <person name="Wu H."/>
            <person name="Zhao Y."/>
            <person name="Zhang J."/>
            <person name="Li Y."/>
            <person name="Zhou W."/>
            <person name="Zhang B."/>
            <person name="Hu W."/>
            <person name="Eijk M."/>
            <person name="Tang J."/>
            <person name="Witsenboer H."/>
            <person name="Zhao S."/>
            <person name="Li Z."/>
            <person name="Zhang A."/>
            <person name="Wang D."/>
            <person name="Liang C."/>
        </authorList>
    </citation>
    <scope>NUCLEOTIDE SEQUENCE [LARGE SCALE GENOMIC DNA]</scope>
    <source>
        <strain evidence="2">cv. G1812</strain>
    </source>
</reference>
<accession>A0A8R7PJ79</accession>
<evidence type="ECO:0000313" key="2">
    <source>
        <dbReference type="EnsemblPlants" id="TuG1812G0200004892.01.T01.cds256996"/>
    </source>
</evidence>
<feature type="region of interest" description="Disordered" evidence="1">
    <location>
        <begin position="75"/>
        <end position="120"/>
    </location>
</feature>
<organism evidence="2 3">
    <name type="scientific">Triticum urartu</name>
    <name type="common">Red wild einkorn</name>
    <name type="synonym">Crithodium urartu</name>
    <dbReference type="NCBI Taxonomy" id="4572"/>
    <lineage>
        <taxon>Eukaryota</taxon>
        <taxon>Viridiplantae</taxon>
        <taxon>Streptophyta</taxon>
        <taxon>Embryophyta</taxon>
        <taxon>Tracheophyta</taxon>
        <taxon>Spermatophyta</taxon>
        <taxon>Magnoliopsida</taxon>
        <taxon>Liliopsida</taxon>
        <taxon>Poales</taxon>
        <taxon>Poaceae</taxon>
        <taxon>BOP clade</taxon>
        <taxon>Pooideae</taxon>
        <taxon>Triticodae</taxon>
        <taxon>Triticeae</taxon>
        <taxon>Triticinae</taxon>
        <taxon>Triticum</taxon>
    </lineage>
</organism>
<dbReference type="EnsemblPlants" id="TuG1812G0200004892.01.T01">
    <property type="protein sequence ID" value="TuG1812G0200004892.01.T01.cds256996"/>
    <property type="gene ID" value="TuG1812G0200004892.01"/>
</dbReference>
<name>A0A8R7PJ79_TRIUA</name>
<dbReference type="Gramene" id="TuG1812G0200004892.01.T01">
    <property type="protein sequence ID" value="TuG1812G0200004892.01.T01.cds256996"/>
    <property type="gene ID" value="TuG1812G0200004892.01"/>
</dbReference>
<dbReference type="AlphaFoldDB" id="A0A8R7PJ79"/>
<reference evidence="3" key="1">
    <citation type="journal article" date="2013" name="Nature">
        <title>Draft genome of the wheat A-genome progenitor Triticum urartu.</title>
        <authorList>
            <person name="Ling H.Q."/>
            <person name="Zhao S."/>
            <person name="Liu D."/>
            <person name="Wang J."/>
            <person name="Sun H."/>
            <person name="Zhang C."/>
            <person name="Fan H."/>
            <person name="Li D."/>
            <person name="Dong L."/>
            <person name="Tao Y."/>
            <person name="Gao C."/>
            <person name="Wu H."/>
            <person name="Li Y."/>
            <person name="Cui Y."/>
            <person name="Guo X."/>
            <person name="Zheng S."/>
            <person name="Wang B."/>
            <person name="Yu K."/>
            <person name="Liang Q."/>
            <person name="Yang W."/>
            <person name="Lou X."/>
            <person name="Chen J."/>
            <person name="Feng M."/>
            <person name="Jian J."/>
            <person name="Zhang X."/>
            <person name="Luo G."/>
            <person name="Jiang Y."/>
            <person name="Liu J."/>
            <person name="Wang Z."/>
            <person name="Sha Y."/>
            <person name="Zhang B."/>
            <person name="Wu H."/>
            <person name="Tang D."/>
            <person name="Shen Q."/>
            <person name="Xue P."/>
            <person name="Zou S."/>
            <person name="Wang X."/>
            <person name="Liu X."/>
            <person name="Wang F."/>
            <person name="Yang Y."/>
            <person name="An X."/>
            <person name="Dong Z."/>
            <person name="Zhang K."/>
            <person name="Zhang X."/>
            <person name="Luo M.C."/>
            <person name="Dvorak J."/>
            <person name="Tong Y."/>
            <person name="Wang J."/>
            <person name="Yang H."/>
            <person name="Li Z."/>
            <person name="Wang D."/>
            <person name="Zhang A."/>
            <person name="Wang J."/>
        </authorList>
    </citation>
    <scope>NUCLEOTIDE SEQUENCE</scope>
    <source>
        <strain evidence="3">cv. G1812</strain>
    </source>
</reference>
<feature type="compositionally biased region" description="Basic residues" evidence="1">
    <location>
        <begin position="85"/>
        <end position="97"/>
    </location>
</feature>
<protein>
    <submittedName>
        <fullName evidence="2">Uncharacterized protein</fullName>
    </submittedName>
</protein>